<gene>
    <name evidence="1" type="ORF">KABA2_14S00198</name>
</gene>
<reference evidence="1 2" key="1">
    <citation type="submission" date="2020-05" db="EMBL/GenBank/DDBJ databases">
        <authorList>
            <person name="Casaregola S."/>
            <person name="Devillers H."/>
            <person name="Grondin C."/>
        </authorList>
    </citation>
    <scope>NUCLEOTIDE SEQUENCE [LARGE SCALE GENOMIC DNA]</scope>
    <source>
        <strain evidence="1 2">CLIB 1767</strain>
    </source>
</reference>
<dbReference type="Proteomes" id="UP000644660">
    <property type="component" value="Unassembled WGS sequence"/>
</dbReference>
<evidence type="ECO:0000313" key="1">
    <source>
        <dbReference type="EMBL" id="CAB4257262.1"/>
    </source>
</evidence>
<dbReference type="RefSeq" id="XP_041409106.1">
    <property type="nucleotide sequence ID" value="XM_041553172.1"/>
</dbReference>
<dbReference type="OrthoDB" id="4024728at2759"/>
<name>A0A8H2VKU8_9SACH</name>
<evidence type="ECO:0000313" key="2">
    <source>
        <dbReference type="Proteomes" id="UP000644660"/>
    </source>
</evidence>
<dbReference type="EMBL" id="CAEFZW010000014">
    <property type="protein sequence ID" value="CAB4257262.1"/>
    <property type="molecule type" value="Genomic_DNA"/>
</dbReference>
<dbReference type="AlphaFoldDB" id="A0A8H2VKU8"/>
<proteinExistence type="predicted"/>
<sequence>MNMESRGYVWYALTALKSARTGFQMKGLVESCKDWSKDGKSGKTDCLWGALDTAITLGMLATSGWEIYVAIGLWMAASGSTLPGISKRENGGVQSYVDTYDIQSVQQYISNVTGLPTTTILLVNGSALKNDQTGWPVHASWSHSGTAHLYSLMSINGNITAMRIGGWDKDLQKHDEQFNLENFSSGRIESHCNRVGKNVDSIDANNDFGTLDHQVSCAFDLESHEYIWYLYDFNNKINIGEGTVAAFQYSTYDQDELKNWDLISEDGPSRTCREA</sequence>
<dbReference type="GeneID" id="64860377"/>
<protein>
    <submittedName>
        <fullName evidence="1">Uncharacterized protein</fullName>
    </submittedName>
</protein>
<keyword evidence="2" id="KW-1185">Reference proteome</keyword>
<organism evidence="1 2">
    <name type="scientific">Maudiozyma barnettii</name>
    <dbReference type="NCBI Taxonomy" id="61262"/>
    <lineage>
        <taxon>Eukaryota</taxon>
        <taxon>Fungi</taxon>
        <taxon>Dikarya</taxon>
        <taxon>Ascomycota</taxon>
        <taxon>Saccharomycotina</taxon>
        <taxon>Saccharomycetes</taxon>
        <taxon>Saccharomycetales</taxon>
        <taxon>Saccharomycetaceae</taxon>
        <taxon>Maudiozyma</taxon>
    </lineage>
</organism>
<comment type="caution">
    <text evidence="1">The sequence shown here is derived from an EMBL/GenBank/DDBJ whole genome shotgun (WGS) entry which is preliminary data.</text>
</comment>
<accession>A0A8H2VKU8</accession>